<gene>
    <name evidence="2" type="ORF">SVUK_LOCUS13033</name>
</gene>
<dbReference type="AlphaFoldDB" id="A0A3P7L5Q9"/>
<dbReference type="GO" id="GO:0006139">
    <property type="term" value="P:nucleobase-containing compound metabolic process"/>
    <property type="evidence" value="ECO:0007669"/>
    <property type="project" value="InterPro"/>
</dbReference>
<evidence type="ECO:0000259" key="1">
    <source>
        <dbReference type="SMART" id="SM00491"/>
    </source>
</evidence>
<dbReference type="InterPro" id="IPR045028">
    <property type="entry name" value="DinG/Rad3-like"/>
</dbReference>
<dbReference type="GO" id="GO:0005524">
    <property type="term" value="F:ATP binding"/>
    <property type="evidence" value="ECO:0007669"/>
    <property type="project" value="InterPro"/>
</dbReference>
<dbReference type="GO" id="GO:0005634">
    <property type="term" value="C:nucleus"/>
    <property type="evidence" value="ECO:0007669"/>
    <property type="project" value="TreeGrafter"/>
</dbReference>
<dbReference type="InterPro" id="IPR027417">
    <property type="entry name" value="P-loop_NTPase"/>
</dbReference>
<feature type="domain" description="ATP-dependent helicase C-terminal" evidence="1">
    <location>
        <begin position="1"/>
        <end position="116"/>
    </location>
</feature>
<dbReference type="Proteomes" id="UP000270094">
    <property type="component" value="Unassembled WGS sequence"/>
</dbReference>
<dbReference type="GO" id="GO:0003676">
    <property type="term" value="F:nucleic acid binding"/>
    <property type="evidence" value="ECO:0007669"/>
    <property type="project" value="InterPro"/>
</dbReference>
<dbReference type="PANTHER" id="PTHR11472">
    <property type="entry name" value="DNA REPAIR DEAD HELICASE RAD3/XP-D SUBFAMILY MEMBER"/>
    <property type="match status" value="1"/>
</dbReference>
<accession>A0A3P7L5Q9</accession>
<dbReference type="Gene3D" id="3.40.50.300">
    <property type="entry name" value="P-loop containing nucleotide triphosphate hydrolases"/>
    <property type="match status" value="1"/>
</dbReference>
<name>A0A3P7L5Q9_STRVU</name>
<dbReference type="InterPro" id="IPR006555">
    <property type="entry name" value="ATP-dep_Helicase_C"/>
</dbReference>
<dbReference type="GO" id="GO:0034085">
    <property type="term" value="P:establishment of sister chromatid cohesion"/>
    <property type="evidence" value="ECO:0007669"/>
    <property type="project" value="TreeGrafter"/>
</dbReference>
<dbReference type="EMBL" id="UYYB01100770">
    <property type="protein sequence ID" value="VDM78035.1"/>
    <property type="molecule type" value="Genomic_DNA"/>
</dbReference>
<dbReference type="OrthoDB" id="267079at2759"/>
<keyword evidence="3" id="KW-1185">Reference proteome</keyword>
<dbReference type="GO" id="GO:0016818">
    <property type="term" value="F:hydrolase activity, acting on acid anhydrides, in phosphorus-containing anhydrides"/>
    <property type="evidence" value="ECO:0007669"/>
    <property type="project" value="InterPro"/>
</dbReference>
<dbReference type="SMART" id="SM00491">
    <property type="entry name" value="HELICc2"/>
    <property type="match status" value="1"/>
</dbReference>
<evidence type="ECO:0000313" key="2">
    <source>
        <dbReference type="EMBL" id="VDM78035.1"/>
    </source>
</evidence>
<sequence length="157" mass="17478">MKKSLFVEPRGAGGDVWDRFAAAARVGTGAILFAVAGINFSDELGRAVFMVGLPYPNKNSIELKEKMAYLDSQLSGGGNQLYQSLCMHTINQAIGRAIRHRNDYAVVYLLDARFARNDIISKLPSWISKRLKCPSSFANAIALTKEFFEQKSFKERP</sequence>
<protein>
    <recommendedName>
        <fullName evidence="1">ATP-dependent helicase C-terminal domain-containing protein</fullName>
    </recommendedName>
</protein>
<evidence type="ECO:0000313" key="3">
    <source>
        <dbReference type="Proteomes" id="UP000270094"/>
    </source>
</evidence>
<dbReference type="GO" id="GO:0003678">
    <property type="term" value="F:DNA helicase activity"/>
    <property type="evidence" value="ECO:0007669"/>
    <property type="project" value="TreeGrafter"/>
</dbReference>
<dbReference type="Pfam" id="PF13307">
    <property type="entry name" value="Helicase_C_2"/>
    <property type="match status" value="1"/>
</dbReference>
<proteinExistence type="predicted"/>
<dbReference type="PANTHER" id="PTHR11472:SF41">
    <property type="entry name" value="ATP-DEPENDENT DNA HELICASE DDX11-RELATED"/>
    <property type="match status" value="1"/>
</dbReference>
<organism evidence="2 3">
    <name type="scientific">Strongylus vulgaris</name>
    <name type="common">Blood worm</name>
    <dbReference type="NCBI Taxonomy" id="40348"/>
    <lineage>
        <taxon>Eukaryota</taxon>
        <taxon>Metazoa</taxon>
        <taxon>Ecdysozoa</taxon>
        <taxon>Nematoda</taxon>
        <taxon>Chromadorea</taxon>
        <taxon>Rhabditida</taxon>
        <taxon>Rhabditina</taxon>
        <taxon>Rhabditomorpha</taxon>
        <taxon>Strongyloidea</taxon>
        <taxon>Strongylidae</taxon>
        <taxon>Strongylus</taxon>
    </lineage>
</organism>
<reference evidence="2 3" key="1">
    <citation type="submission" date="2018-11" db="EMBL/GenBank/DDBJ databases">
        <authorList>
            <consortium name="Pathogen Informatics"/>
        </authorList>
    </citation>
    <scope>NUCLEOTIDE SEQUENCE [LARGE SCALE GENOMIC DNA]</scope>
</reference>